<organism evidence="1 2">
    <name type="scientific">Hamadaea flava</name>
    <dbReference type="NCBI Taxonomy" id="1742688"/>
    <lineage>
        <taxon>Bacteria</taxon>
        <taxon>Bacillati</taxon>
        <taxon>Actinomycetota</taxon>
        <taxon>Actinomycetes</taxon>
        <taxon>Micromonosporales</taxon>
        <taxon>Micromonosporaceae</taxon>
        <taxon>Hamadaea</taxon>
    </lineage>
</organism>
<comment type="caution">
    <text evidence="1">The sequence shown here is derived from an EMBL/GenBank/DDBJ whole genome shotgun (WGS) entry which is preliminary data.</text>
</comment>
<accession>A0ABV8LJP9</accession>
<evidence type="ECO:0000313" key="2">
    <source>
        <dbReference type="Proteomes" id="UP001595816"/>
    </source>
</evidence>
<keyword evidence="2" id="KW-1185">Reference proteome</keyword>
<dbReference type="EMBL" id="JBHSAY010000006">
    <property type="protein sequence ID" value="MFC4131201.1"/>
    <property type="molecule type" value="Genomic_DNA"/>
</dbReference>
<gene>
    <name evidence="1" type="ORF">ACFOZ4_11355</name>
</gene>
<dbReference type="InterPro" id="IPR025855">
    <property type="entry name" value="Replic_Relax"/>
</dbReference>
<evidence type="ECO:0000313" key="1">
    <source>
        <dbReference type="EMBL" id="MFC4131201.1"/>
    </source>
</evidence>
<proteinExistence type="predicted"/>
<dbReference type="SUPFAM" id="SSF46785">
    <property type="entry name" value="Winged helix' DNA-binding domain"/>
    <property type="match status" value="1"/>
</dbReference>
<sequence length="270" mass="29591">MSAVPVRDLVNVIHRLTPRDEQLLMWLHHHQLLTGNQILRALFGSQRAAQLRLSTLRDLGFVARVARYLGGPAARVGWTLGLNGARYTHAVLGLASPRSAVLAQRNAAIAASPRLGHQIGVNEFFIRLHAYARHHAGCELAEWWSEQQTAAGYPDVHPDAYGQWSAGGRRVGFFLEFETGSQHPTALIARLDDYRSATESGTCLPILIWVSTASHEHAVHQTLAPHIGDLLVVTGLHPDEPAEAGLLQIGRQGVRMRLSDLPALPSPDVR</sequence>
<name>A0ABV8LJP9_9ACTN</name>
<dbReference type="RefSeq" id="WP_253754505.1">
    <property type="nucleotide sequence ID" value="NZ_JAMZDZ010000001.1"/>
</dbReference>
<reference evidence="2" key="1">
    <citation type="journal article" date="2019" name="Int. J. Syst. Evol. Microbiol.">
        <title>The Global Catalogue of Microorganisms (GCM) 10K type strain sequencing project: providing services to taxonomists for standard genome sequencing and annotation.</title>
        <authorList>
            <consortium name="The Broad Institute Genomics Platform"/>
            <consortium name="The Broad Institute Genome Sequencing Center for Infectious Disease"/>
            <person name="Wu L."/>
            <person name="Ma J."/>
        </authorList>
    </citation>
    <scope>NUCLEOTIDE SEQUENCE [LARGE SCALE GENOMIC DNA]</scope>
    <source>
        <strain evidence="2">CGMCC 4.7289</strain>
    </source>
</reference>
<dbReference type="Pfam" id="PF13814">
    <property type="entry name" value="Replic_Relax"/>
    <property type="match status" value="1"/>
</dbReference>
<dbReference type="InterPro" id="IPR036390">
    <property type="entry name" value="WH_DNA-bd_sf"/>
</dbReference>
<dbReference type="Proteomes" id="UP001595816">
    <property type="component" value="Unassembled WGS sequence"/>
</dbReference>
<protein>
    <submittedName>
        <fullName evidence="1">Replication-relaxation family protein</fullName>
    </submittedName>
</protein>